<dbReference type="InterPro" id="IPR007709">
    <property type="entry name" value="N-FG_amidohydro"/>
</dbReference>
<dbReference type="Proteomes" id="UP001184150">
    <property type="component" value="Unassembled WGS sequence"/>
</dbReference>
<name>A0ABU1MFU9_9SPHN</name>
<protein>
    <submittedName>
        <fullName evidence="2">N-formylglutamate amidohydrolase</fullName>
    </submittedName>
</protein>
<organism evidence="2 3">
    <name type="scientific">Novosphingobium capsulatum</name>
    <dbReference type="NCBI Taxonomy" id="13688"/>
    <lineage>
        <taxon>Bacteria</taxon>
        <taxon>Pseudomonadati</taxon>
        <taxon>Pseudomonadota</taxon>
        <taxon>Alphaproteobacteria</taxon>
        <taxon>Sphingomonadales</taxon>
        <taxon>Sphingomonadaceae</taxon>
        <taxon>Novosphingobium</taxon>
    </lineage>
</organism>
<feature type="region of interest" description="Disordered" evidence="1">
    <location>
        <begin position="1"/>
        <end position="25"/>
    </location>
</feature>
<keyword evidence="3" id="KW-1185">Reference proteome</keyword>
<dbReference type="EMBL" id="JAVDRD010000001">
    <property type="protein sequence ID" value="MDR6509216.1"/>
    <property type="molecule type" value="Genomic_DNA"/>
</dbReference>
<sequence>MMMDANDRPATDSCHLGARPGGTDPVSPVIHSEGGTIPGEGGPAFVLQRANPAPIPVILAVPHAGRSYPAGVLAAMRQPAQAARRLEDRLVDLVAQAVARHTGAALLVARAPRAMIDLNRAPDDLDREMIVPDPAMADFPPLPRGPMAARRAHSGLGLVPRRLVGLGEIWRQRTPAAEIQARIAQIHLPYHQALADALADLAARWGAALLIDLHSMPPLPRRDSAEAPPTYVLGDRFGAACAGGVMGTAFAHLASCGARAAHNRPYAGGYGLERQARREAGIHAMQVEIDRSAYLDAALAEPGEGLADVVETMTGMVRALAADVAAMGQAAQRWPRAAE</sequence>
<evidence type="ECO:0000313" key="3">
    <source>
        <dbReference type="Proteomes" id="UP001184150"/>
    </source>
</evidence>
<proteinExistence type="predicted"/>
<comment type="caution">
    <text evidence="2">The sequence shown here is derived from an EMBL/GenBank/DDBJ whole genome shotgun (WGS) entry which is preliminary data.</text>
</comment>
<evidence type="ECO:0000313" key="2">
    <source>
        <dbReference type="EMBL" id="MDR6509216.1"/>
    </source>
</evidence>
<accession>A0ABU1MFU9</accession>
<dbReference type="Gene3D" id="3.40.630.40">
    <property type="entry name" value="Zn-dependent exopeptidases"/>
    <property type="match status" value="1"/>
</dbReference>
<feature type="compositionally biased region" description="Basic and acidic residues" evidence="1">
    <location>
        <begin position="1"/>
        <end position="10"/>
    </location>
</feature>
<evidence type="ECO:0000256" key="1">
    <source>
        <dbReference type="SAM" id="MobiDB-lite"/>
    </source>
</evidence>
<dbReference type="SUPFAM" id="SSF53187">
    <property type="entry name" value="Zn-dependent exopeptidases"/>
    <property type="match status" value="1"/>
</dbReference>
<dbReference type="Pfam" id="PF05013">
    <property type="entry name" value="FGase"/>
    <property type="match status" value="1"/>
</dbReference>
<dbReference type="RefSeq" id="WP_231627678.1">
    <property type="nucleotide sequence ID" value="NZ_JAVDRD010000001.1"/>
</dbReference>
<reference evidence="2 3" key="1">
    <citation type="submission" date="2023-07" db="EMBL/GenBank/DDBJ databases">
        <title>Sorghum-associated microbial communities from plants grown in Nebraska, USA.</title>
        <authorList>
            <person name="Schachtman D."/>
        </authorList>
    </citation>
    <scope>NUCLEOTIDE SEQUENCE [LARGE SCALE GENOMIC DNA]</scope>
    <source>
        <strain evidence="2 3">DS1027</strain>
    </source>
</reference>
<gene>
    <name evidence="2" type="ORF">J2792_000056</name>
</gene>